<keyword evidence="4 5" id="KW-0274">FAD</keyword>
<sequence>MNLLHSNHNLSDIFLFLVAGTVGNVIANRLTEDVSTTVLILEAGISYDFQCNDFHTIFKTMLSIRYEGQIDSEVPFTGVRSLLVPSPINWNFTTVAEPGLNNRTQDYPRGFVLGGSSSINGMIYTRGSSDDYNRYAALTGNQGWSWDGLQPYIRKNEIWTEPTDHHKITEQFNSTVHGFNGISSVSLLGFSFGCSGRIINATQQLPDDFPFNLGMSSRKSLGIAMKYLNRPNLYVLINARVTKIFKTSTGEQQLAFQQVEFTQDGPTGKRIQVQAEKEIILSAGAVNTPFLLLHSGVGDTQEPTRVGVQPLLHLPSVGKNASDHSLIGISWSVNSTNTLDEIFRNTTLFKEEFVIWNKTHSGLFGTNMLGHIGRQRIPKNSTISKYFHRWLICLSSNDLFQQPLTKALTSAFDALTTREGIKLAKKFVSAPEFKDYIISLETTAFADNATDAKVEYYNTEFCDIVNPDLTVKCVKRLRIVDASILPFVPSAHTQATL</sequence>
<evidence type="ECO:0000256" key="5">
    <source>
        <dbReference type="PIRSR" id="PIRSR000137-2"/>
    </source>
</evidence>
<dbReference type="InterPro" id="IPR007867">
    <property type="entry name" value="GMC_OxRtase_C"/>
</dbReference>
<feature type="signal peptide" evidence="6">
    <location>
        <begin position="1"/>
        <end position="27"/>
    </location>
</feature>
<dbReference type="Gene3D" id="3.30.560.10">
    <property type="entry name" value="Glucose Oxidase, domain 3"/>
    <property type="match status" value="2"/>
</dbReference>
<proteinExistence type="inferred from homology"/>
<evidence type="ECO:0000313" key="8">
    <source>
        <dbReference type="EMBL" id="KIJ39434.1"/>
    </source>
</evidence>
<accession>A0A0C9UX63</accession>
<dbReference type="InterPro" id="IPR012132">
    <property type="entry name" value="GMC_OxRdtase"/>
</dbReference>
<dbReference type="Proteomes" id="UP000054279">
    <property type="component" value="Unassembled WGS sequence"/>
</dbReference>
<dbReference type="SUPFAM" id="SSF51905">
    <property type="entry name" value="FAD/NAD(P)-binding domain"/>
    <property type="match status" value="1"/>
</dbReference>
<evidence type="ECO:0000256" key="6">
    <source>
        <dbReference type="SAM" id="SignalP"/>
    </source>
</evidence>
<dbReference type="PANTHER" id="PTHR11552:SF147">
    <property type="entry name" value="CHOLINE DEHYDROGENASE, MITOCHONDRIAL"/>
    <property type="match status" value="1"/>
</dbReference>
<gene>
    <name evidence="8" type="ORF">M422DRAFT_75829</name>
</gene>
<organism evidence="8 9">
    <name type="scientific">Sphaerobolus stellatus (strain SS14)</name>
    <dbReference type="NCBI Taxonomy" id="990650"/>
    <lineage>
        <taxon>Eukaryota</taxon>
        <taxon>Fungi</taxon>
        <taxon>Dikarya</taxon>
        <taxon>Basidiomycota</taxon>
        <taxon>Agaricomycotina</taxon>
        <taxon>Agaricomycetes</taxon>
        <taxon>Phallomycetidae</taxon>
        <taxon>Geastrales</taxon>
        <taxon>Sphaerobolaceae</taxon>
        <taxon>Sphaerobolus</taxon>
    </lineage>
</organism>
<dbReference type="Pfam" id="PF00732">
    <property type="entry name" value="GMC_oxred_N"/>
    <property type="match status" value="1"/>
</dbReference>
<dbReference type="HOGENOM" id="CLU_002865_6_3_1"/>
<feature type="binding site" evidence="5">
    <location>
        <position position="241"/>
    </location>
    <ligand>
        <name>FAD</name>
        <dbReference type="ChEBI" id="CHEBI:57692"/>
    </ligand>
</feature>
<dbReference type="GO" id="GO:0044550">
    <property type="term" value="P:secondary metabolite biosynthetic process"/>
    <property type="evidence" value="ECO:0007669"/>
    <property type="project" value="TreeGrafter"/>
</dbReference>
<comment type="cofactor">
    <cofactor evidence="1 5">
        <name>FAD</name>
        <dbReference type="ChEBI" id="CHEBI:57692"/>
    </cofactor>
</comment>
<evidence type="ECO:0000256" key="1">
    <source>
        <dbReference type="ARBA" id="ARBA00001974"/>
    </source>
</evidence>
<dbReference type="PIRSF" id="PIRSF000137">
    <property type="entry name" value="Alcohol_oxidase"/>
    <property type="match status" value="1"/>
</dbReference>
<dbReference type="InterPro" id="IPR000172">
    <property type="entry name" value="GMC_OxRdtase_N"/>
</dbReference>
<name>A0A0C9UX63_SPHS4</name>
<feature type="binding site" evidence="5">
    <location>
        <position position="112"/>
    </location>
    <ligand>
        <name>FAD</name>
        <dbReference type="ChEBI" id="CHEBI:57692"/>
    </ligand>
</feature>
<evidence type="ECO:0000259" key="7">
    <source>
        <dbReference type="PROSITE" id="PS00624"/>
    </source>
</evidence>
<dbReference type="SUPFAM" id="SSF54373">
    <property type="entry name" value="FAD-linked reductases, C-terminal domain"/>
    <property type="match status" value="1"/>
</dbReference>
<evidence type="ECO:0000256" key="2">
    <source>
        <dbReference type="ARBA" id="ARBA00010790"/>
    </source>
</evidence>
<dbReference type="InterPro" id="IPR036188">
    <property type="entry name" value="FAD/NAD-bd_sf"/>
</dbReference>
<dbReference type="Pfam" id="PF05199">
    <property type="entry name" value="GMC_oxred_C"/>
    <property type="match status" value="1"/>
</dbReference>
<comment type="similarity">
    <text evidence="2">Belongs to the GMC oxidoreductase family.</text>
</comment>
<evidence type="ECO:0000256" key="4">
    <source>
        <dbReference type="ARBA" id="ARBA00022827"/>
    </source>
</evidence>
<dbReference type="EMBL" id="KN837152">
    <property type="protein sequence ID" value="KIJ39434.1"/>
    <property type="molecule type" value="Genomic_DNA"/>
</dbReference>
<dbReference type="GO" id="GO:0016614">
    <property type="term" value="F:oxidoreductase activity, acting on CH-OH group of donors"/>
    <property type="evidence" value="ECO:0007669"/>
    <property type="project" value="InterPro"/>
</dbReference>
<evidence type="ECO:0000256" key="3">
    <source>
        <dbReference type="ARBA" id="ARBA00022630"/>
    </source>
</evidence>
<protein>
    <submittedName>
        <fullName evidence="8">GMC oxidoreductase</fullName>
    </submittedName>
</protein>
<dbReference type="PROSITE" id="PS00624">
    <property type="entry name" value="GMC_OXRED_2"/>
    <property type="match status" value="1"/>
</dbReference>
<dbReference type="Gene3D" id="3.50.50.60">
    <property type="entry name" value="FAD/NAD(P)-binding domain"/>
    <property type="match status" value="2"/>
</dbReference>
<dbReference type="AlphaFoldDB" id="A0A0C9UX63"/>
<reference evidence="8 9" key="1">
    <citation type="submission" date="2014-06" db="EMBL/GenBank/DDBJ databases">
        <title>Evolutionary Origins and Diversification of the Mycorrhizal Mutualists.</title>
        <authorList>
            <consortium name="DOE Joint Genome Institute"/>
            <consortium name="Mycorrhizal Genomics Consortium"/>
            <person name="Kohler A."/>
            <person name="Kuo A."/>
            <person name="Nagy L.G."/>
            <person name="Floudas D."/>
            <person name="Copeland A."/>
            <person name="Barry K.W."/>
            <person name="Cichocki N."/>
            <person name="Veneault-Fourrey C."/>
            <person name="LaButti K."/>
            <person name="Lindquist E.A."/>
            <person name="Lipzen A."/>
            <person name="Lundell T."/>
            <person name="Morin E."/>
            <person name="Murat C."/>
            <person name="Riley R."/>
            <person name="Ohm R."/>
            <person name="Sun H."/>
            <person name="Tunlid A."/>
            <person name="Henrissat B."/>
            <person name="Grigoriev I.V."/>
            <person name="Hibbett D.S."/>
            <person name="Martin F."/>
        </authorList>
    </citation>
    <scope>NUCLEOTIDE SEQUENCE [LARGE SCALE GENOMIC DNA]</scope>
    <source>
        <strain evidence="8 9">SS14</strain>
    </source>
</reference>
<dbReference type="PANTHER" id="PTHR11552">
    <property type="entry name" value="GLUCOSE-METHANOL-CHOLINE GMC OXIDOREDUCTASE"/>
    <property type="match status" value="1"/>
</dbReference>
<keyword evidence="3" id="KW-0285">Flavoprotein</keyword>
<evidence type="ECO:0000313" key="9">
    <source>
        <dbReference type="Proteomes" id="UP000054279"/>
    </source>
</evidence>
<feature type="chain" id="PRO_5002204441" evidence="6">
    <location>
        <begin position="28"/>
        <end position="497"/>
    </location>
</feature>
<feature type="domain" description="Glucose-methanol-choline oxidoreductase N-terminal" evidence="7">
    <location>
        <begin position="284"/>
        <end position="298"/>
    </location>
</feature>
<keyword evidence="9" id="KW-1185">Reference proteome</keyword>
<keyword evidence="6" id="KW-0732">Signal</keyword>
<dbReference type="GO" id="GO:0050660">
    <property type="term" value="F:flavin adenine dinucleotide binding"/>
    <property type="evidence" value="ECO:0007669"/>
    <property type="project" value="InterPro"/>
</dbReference>
<dbReference type="OrthoDB" id="269227at2759"/>